<accession>A0A1I7ZKZ4</accession>
<name>A0A1I7ZKZ4_9BILA</name>
<feature type="chain" id="PRO_5009313607" evidence="1">
    <location>
        <begin position="21"/>
        <end position="73"/>
    </location>
</feature>
<reference evidence="3" key="1">
    <citation type="submission" date="2016-11" db="UniProtKB">
        <authorList>
            <consortium name="WormBaseParasite"/>
        </authorList>
    </citation>
    <scope>IDENTIFICATION</scope>
</reference>
<protein>
    <submittedName>
        <fullName evidence="3">Uncharacterized protein</fullName>
    </submittedName>
</protein>
<evidence type="ECO:0000256" key="1">
    <source>
        <dbReference type="SAM" id="SignalP"/>
    </source>
</evidence>
<organism evidence="2 3">
    <name type="scientific">Steinernema glaseri</name>
    <dbReference type="NCBI Taxonomy" id="37863"/>
    <lineage>
        <taxon>Eukaryota</taxon>
        <taxon>Metazoa</taxon>
        <taxon>Ecdysozoa</taxon>
        <taxon>Nematoda</taxon>
        <taxon>Chromadorea</taxon>
        <taxon>Rhabditida</taxon>
        <taxon>Tylenchina</taxon>
        <taxon>Panagrolaimomorpha</taxon>
        <taxon>Strongyloidoidea</taxon>
        <taxon>Steinernematidae</taxon>
        <taxon>Steinernema</taxon>
    </lineage>
</organism>
<dbReference type="WBParaSite" id="L893_g27599.t1">
    <property type="protein sequence ID" value="L893_g27599.t1"/>
    <property type="gene ID" value="L893_g27599"/>
</dbReference>
<keyword evidence="2" id="KW-1185">Reference proteome</keyword>
<dbReference type="Proteomes" id="UP000095287">
    <property type="component" value="Unplaced"/>
</dbReference>
<proteinExistence type="predicted"/>
<keyword evidence="1" id="KW-0732">Signal</keyword>
<dbReference type="AlphaFoldDB" id="A0A1I7ZKZ4"/>
<evidence type="ECO:0000313" key="2">
    <source>
        <dbReference type="Proteomes" id="UP000095287"/>
    </source>
</evidence>
<evidence type="ECO:0000313" key="3">
    <source>
        <dbReference type="WBParaSite" id="L893_g27599.t1"/>
    </source>
</evidence>
<feature type="signal peptide" evidence="1">
    <location>
        <begin position="1"/>
        <end position="20"/>
    </location>
</feature>
<sequence length="73" mass="8557">MRFILLFLLLSTLFVYDVDSYLHHHANKTSHHTRPKRWGYGNGGWNGYGGMYRPWNMGYGMGMMPWGWGGMWG</sequence>